<evidence type="ECO:0008006" key="3">
    <source>
        <dbReference type="Google" id="ProtNLM"/>
    </source>
</evidence>
<sequence>MGGLWAMIGFQAKSSKEIFLSHVRVGSWFSSLKQASDSFHVDERITWIDIEGVPLKAWSTNTFTKIISKWGKVYWIRAKEVNGWNPDFMEEEDIQTESDNATIQNNSDVDEIPGTIFDKGQ</sequence>
<evidence type="ECO:0000313" key="2">
    <source>
        <dbReference type="Proteomes" id="UP001151760"/>
    </source>
</evidence>
<proteinExistence type="predicted"/>
<reference evidence="1" key="2">
    <citation type="submission" date="2022-01" db="EMBL/GenBank/DDBJ databases">
        <authorList>
            <person name="Yamashiro T."/>
            <person name="Shiraishi A."/>
            <person name="Satake H."/>
            <person name="Nakayama K."/>
        </authorList>
    </citation>
    <scope>NUCLEOTIDE SEQUENCE</scope>
</reference>
<gene>
    <name evidence="1" type="ORF">Tco_0707520</name>
</gene>
<dbReference type="EMBL" id="BQNB010010248">
    <property type="protein sequence ID" value="GJS74679.1"/>
    <property type="molecule type" value="Genomic_DNA"/>
</dbReference>
<dbReference type="Proteomes" id="UP001151760">
    <property type="component" value="Unassembled WGS sequence"/>
</dbReference>
<keyword evidence="2" id="KW-1185">Reference proteome</keyword>
<comment type="caution">
    <text evidence="1">The sequence shown here is derived from an EMBL/GenBank/DDBJ whole genome shotgun (WGS) entry which is preliminary data.</text>
</comment>
<evidence type="ECO:0000313" key="1">
    <source>
        <dbReference type="EMBL" id="GJS74679.1"/>
    </source>
</evidence>
<organism evidence="1 2">
    <name type="scientific">Tanacetum coccineum</name>
    <dbReference type="NCBI Taxonomy" id="301880"/>
    <lineage>
        <taxon>Eukaryota</taxon>
        <taxon>Viridiplantae</taxon>
        <taxon>Streptophyta</taxon>
        <taxon>Embryophyta</taxon>
        <taxon>Tracheophyta</taxon>
        <taxon>Spermatophyta</taxon>
        <taxon>Magnoliopsida</taxon>
        <taxon>eudicotyledons</taxon>
        <taxon>Gunneridae</taxon>
        <taxon>Pentapetalae</taxon>
        <taxon>asterids</taxon>
        <taxon>campanulids</taxon>
        <taxon>Asterales</taxon>
        <taxon>Asteraceae</taxon>
        <taxon>Asteroideae</taxon>
        <taxon>Anthemideae</taxon>
        <taxon>Anthemidinae</taxon>
        <taxon>Tanacetum</taxon>
    </lineage>
</organism>
<accession>A0ABQ4YAH3</accession>
<reference evidence="1" key="1">
    <citation type="journal article" date="2022" name="Int. J. Mol. Sci.">
        <title>Draft Genome of Tanacetum Coccineum: Genomic Comparison of Closely Related Tanacetum-Family Plants.</title>
        <authorList>
            <person name="Yamashiro T."/>
            <person name="Shiraishi A."/>
            <person name="Nakayama K."/>
            <person name="Satake H."/>
        </authorList>
    </citation>
    <scope>NUCLEOTIDE SEQUENCE</scope>
</reference>
<name>A0ABQ4YAH3_9ASTR</name>
<protein>
    <recommendedName>
        <fullName evidence="3">DUF4283 domain-containing protein</fullName>
    </recommendedName>
</protein>